<dbReference type="EMBL" id="PDUD01000020">
    <property type="protein sequence ID" value="PHN05818.1"/>
    <property type="molecule type" value="Genomic_DNA"/>
</dbReference>
<comment type="PTM">
    <text evidence="7 8">An intermediate of this reaction is the autophosphorylated ppk in which a phosphate is covalently linked to a histidine residue through a N-P bond.</text>
</comment>
<dbReference type="EC" id="2.7.4.1" evidence="7 8"/>
<feature type="binding site" evidence="7">
    <location>
        <position position="558"/>
    </location>
    <ligand>
        <name>ATP</name>
        <dbReference type="ChEBI" id="CHEBI:30616"/>
    </ligand>
</feature>
<feature type="active site" description="Phosphohistidine intermediate" evidence="7">
    <location>
        <position position="429"/>
    </location>
</feature>
<keyword evidence="7" id="KW-0479">Metal-binding</keyword>
<comment type="cofactor">
    <cofactor evidence="7">
        <name>Mg(2+)</name>
        <dbReference type="ChEBI" id="CHEBI:18420"/>
    </cofactor>
</comment>
<dbReference type="HAMAP" id="MF_00347">
    <property type="entry name" value="Polyphosphate_kinase"/>
    <property type="match status" value="1"/>
</dbReference>
<dbReference type="PANTHER" id="PTHR30218:SF0">
    <property type="entry name" value="POLYPHOSPHATE KINASE"/>
    <property type="match status" value="1"/>
</dbReference>
<evidence type="ECO:0000256" key="5">
    <source>
        <dbReference type="ARBA" id="ARBA00022840"/>
    </source>
</evidence>
<dbReference type="InterPro" id="IPR025198">
    <property type="entry name" value="PPK_N_dom"/>
</dbReference>
<comment type="similarity">
    <text evidence="7 8">Belongs to the polyphosphate kinase 1 (PPK1) family.</text>
</comment>
<dbReference type="NCBIfam" id="NF003917">
    <property type="entry name" value="PRK05443.1-1"/>
    <property type="match status" value="1"/>
</dbReference>
<organism evidence="10 11">
    <name type="scientific">Flavilitoribacter nigricans (strain ATCC 23147 / DSM 23189 / NBRC 102662 / NCIMB 1420 / SS-2)</name>
    <name type="common">Lewinella nigricans</name>
    <dbReference type="NCBI Taxonomy" id="1122177"/>
    <lineage>
        <taxon>Bacteria</taxon>
        <taxon>Pseudomonadati</taxon>
        <taxon>Bacteroidota</taxon>
        <taxon>Saprospiria</taxon>
        <taxon>Saprospirales</taxon>
        <taxon>Lewinellaceae</taxon>
        <taxon>Flavilitoribacter</taxon>
    </lineage>
</organism>
<dbReference type="InterPro" id="IPR003414">
    <property type="entry name" value="PP_kinase"/>
</dbReference>
<dbReference type="InterPro" id="IPR041108">
    <property type="entry name" value="PP_kinase_C_1"/>
</dbReference>
<dbReference type="GO" id="GO:0046872">
    <property type="term" value="F:metal ion binding"/>
    <property type="evidence" value="ECO:0007669"/>
    <property type="project" value="UniProtKB-KW"/>
</dbReference>
<evidence type="ECO:0000256" key="3">
    <source>
        <dbReference type="ARBA" id="ARBA00022741"/>
    </source>
</evidence>
<dbReference type="GO" id="GO:0005524">
    <property type="term" value="F:ATP binding"/>
    <property type="evidence" value="ECO:0007669"/>
    <property type="project" value="UniProtKB-KW"/>
</dbReference>
<evidence type="ECO:0000259" key="9">
    <source>
        <dbReference type="PROSITE" id="PS50035"/>
    </source>
</evidence>
<comment type="caution">
    <text evidence="10">The sequence shown here is derived from an EMBL/GenBank/DDBJ whole genome shotgun (WGS) entry which is preliminary data.</text>
</comment>
<keyword evidence="5 7" id="KW-0067">ATP-binding</keyword>
<feature type="binding site" evidence="7">
    <location>
        <position position="583"/>
    </location>
    <ligand>
        <name>ATP</name>
        <dbReference type="ChEBI" id="CHEBI:30616"/>
    </ligand>
</feature>
<dbReference type="Pfam" id="PF17941">
    <property type="entry name" value="PP_kinase_C_1"/>
    <property type="match status" value="1"/>
</dbReference>
<dbReference type="Pfam" id="PF02503">
    <property type="entry name" value="PP_kinase"/>
    <property type="match status" value="1"/>
</dbReference>
<evidence type="ECO:0000256" key="8">
    <source>
        <dbReference type="RuleBase" id="RU003800"/>
    </source>
</evidence>
<evidence type="ECO:0000256" key="1">
    <source>
        <dbReference type="ARBA" id="ARBA00022553"/>
    </source>
</evidence>
<evidence type="ECO:0000256" key="7">
    <source>
        <dbReference type="HAMAP-Rule" id="MF_00347"/>
    </source>
</evidence>
<evidence type="ECO:0000313" key="11">
    <source>
        <dbReference type="Proteomes" id="UP000223913"/>
    </source>
</evidence>
<reference evidence="10 11" key="1">
    <citation type="submission" date="2017-10" db="EMBL/GenBank/DDBJ databases">
        <title>The draft genome sequence of Lewinella nigricans NBRC 102662.</title>
        <authorList>
            <person name="Wang K."/>
        </authorList>
    </citation>
    <scope>NUCLEOTIDE SEQUENCE [LARGE SCALE GENOMIC DNA]</scope>
    <source>
        <strain evidence="10 11">NBRC 102662</strain>
    </source>
</reference>
<dbReference type="SUPFAM" id="SSF56024">
    <property type="entry name" value="Phospholipase D/nuclease"/>
    <property type="match status" value="2"/>
</dbReference>
<evidence type="ECO:0000256" key="4">
    <source>
        <dbReference type="ARBA" id="ARBA00022777"/>
    </source>
</evidence>
<dbReference type="AlphaFoldDB" id="A0A2D0NBQ8"/>
<dbReference type="InterPro" id="IPR036830">
    <property type="entry name" value="PP_kinase_middle_dom_sf"/>
</dbReference>
<evidence type="ECO:0000313" key="10">
    <source>
        <dbReference type="EMBL" id="PHN05818.1"/>
    </source>
</evidence>
<keyword evidence="1 7" id="KW-0597">Phosphoprotein</keyword>
<dbReference type="GO" id="GO:0006799">
    <property type="term" value="P:polyphosphate biosynthetic process"/>
    <property type="evidence" value="ECO:0007669"/>
    <property type="project" value="UniProtKB-UniRule"/>
</dbReference>
<comment type="function">
    <text evidence="7 8">Catalyzes the reversible transfer of the terminal phosphate of ATP to form a long-chain polyphosphate (polyP).</text>
</comment>
<dbReference type="InterPro" id="IPR001736">
    <property type="entry name" value="PLipase_D/transphosphatidylase"/>
</dbReference>
<dbReference type="Pfam" id="PF13090">
    <property type="entry name" value="PP_kinase_C"/>
    <property type="match status" value="1"/>
</dbReference>
<dbReference type="Gene3D" id="1.20.58.310">
    <property type="entry name" value="Polyphosphate kinase N-terminal domain"/>
    <property type="match status" value="1"/>
</dbReference>
<protein>
    <recommendedName>
        <fullName evidence="7 8">Polyphosphate kinase</fullName>
        <ecNumber evidence="7 8">2.7.4.1</ecNumber>
    </recommendedName>
    <alternativeName>
        <fullName evidence="7">ATP-polyphosphate phosphotransferase</fullName>
    </alternativeName>
    <alternativeName>
        <fullName evidence="7">Polyphosphoric acid kinase</fullName>
    </alternativeName>
</protein>
<keyword evidence="2 7" id="KW-0808">Transferase</keyword>
<feature type="binding site" evidence="7">
    <location>
        <position position="45"/>
    </location>
    <ligand>
        <name>ATP</name>
        <dbReference type="ChEBI" id="CHEBI:30616"/>
    </ligand>
</feature>
<feature type="binding site" evidence="7">
    <location>
        <position position="462"/>
    </location>
    <ligand>
        <name>ATP</name>
        <dbReference type="ChEBI" id="CHEBI:30616"/>
    </ligand>
</feature>
<name>A0A2D0NBQ8_FLAN2</name>
<dbReference type="PANTHER" id="PTHR30218">
    <property type="entry name" value="POLYPHOSPHATE KINASE"/>
    <property type="match status" value="1"/>
</dbReference>
<dbReference type="Gene3D" id="3.30.1840.10">
    <property type="entry name" value="Polyphosphate kinase middle domain"/>
    <property type="match status" value="1"/>
</dbReference>
<dbReference type="NCBIfam" id="TIGR03705">
    <property type="entry name" value="poly_P_kin"/>
    <property type="match status" value="1"/>
</dbReference>
<keyword evidence="4 7" id="KW-0418">Kinase</keyword>
<dbReference type="InterPro" id="IPR036832">
    <property type="entry name" value="PPK_N_dom_sf"/>
</dbReference>
<feature type="binding site" evidence="7">
    <location>
        <position position="369"/>
    </location>
    <ligand>
        <name>Mg(2+)</name>
        <dbReference type="ChEBI" id="CHEBI:18420"/>
    </ligand>
</feature>
<keyword evidence="3 7" id="KW-0547">Nucleotide-binding</keyword>
<dbReference type="SUPFAM" id="SSF143724">
    <property type="entry name" value="PHP14-like"/>
    <property type="match status" value="1"/>
</dbReference>
<accession>A0A2D0NBQ8</accession>
<dbReference type="GO" id="GO:0008976">
    <property type="term" value="F:polyphosphate kinase activity"/>
    <property type="evidence" value="ECO:0007669"/>
    <property type="project" value="UniProtKB-UniRule"/>
</dbReference>
<dbReference type="PROSITE" id="PS50035">
    <property type="entry name" value="PLD"/>
    <property type="match status" value="1"/>
</dbReference>
<dbReference type="CDD" id="cd09164">
    <property type="entry name" value="PLDc_EcPPK1_C1_like"/>
    <property type="match status" value="1"/>
</dbReference>
<dbReference type="GO" id="GO:0009358">
    <property type="term" value="C:polyphosphate kinase complex"/>
    <property type="evidence" value="ECO:0007669"/>
    <property type="project" value="InterPro"/>
</dbReference>
<feature type="domain" description="PLD phosphodiesterase" evidence="9">
    <location>
        <begin position="429"/>
        <end position="458"/>
    </location>
</feature>
<dbReference type="Pfam" id="PF13089">
    <property type="entry name" value="PP_kinase_N"/>
    <property type="match status" value="1"/>
</dbReference>
<sequence length="686" mass="78927">MSETTSKIARDISWLHFNHRVLQEAANPEVPLYERIKFLAIYSSNLDEFFRVRVAALRSYRKLRKKTRKELDIKPKKQLKQIRQIVRSQQEMFGEIFQENILPELAEHGIELLKPDEYNAEQQKFAHQYFYEKVYPLLQNLELESSSKKAPFLLNKALYLIVTFPDSHDLSIVNIPSDKLPRFIKMPGSEAGHHPITFLDDIIRNHLENYLEREVSGVYAIKVSRDAEIYIDDEFSGDLVEKIQAGLKERQVGLPTRFLYDSRMPEDLVARIKELFNLSKNDLIPGARYHNFNDFFAFPDPVGHPELHYESLPPLPHPTLEKADSILSLIAKKDQMLHFPYQRFDYVHRMIAEAAADPQVKAIKVTLYRVANQSKVVQALLAALEAGKEVMAFIEAKARFDEASNLHWGKELEKAGAKVQYSYPGIKVHTKLLLIQREEGDDIRNYAYLGTGNFNEKTARIYCDHALLTADKKLGKEVSKIFKVLEGEIIVPKTKHLLVAPFYLRDRLIDMIDNEIELAKAGKPAYMILKMNSLEEQGMIDKLLEASEAGVKIQMIVRGICCLLPGPDSNIEIISIVDRFLEHSRVLIFGNGGDEKIYTASADWMNRNLYNRIEVAIPIYDPDIRQELREIIDIQLADNCKARKIDPDQCNTFRTGPDGSSVNRAQLDIYNYLKQQVEIEEPEVRA</sequence>
<keyword evidence="11" id="KW-1185">Reference proteome</keyword>
<evidence type="ECO:0000256" key="6">
    <source>
        <dbReference type="ARBA" id="ARBA00022842"/>
    </source>
</evidence>
<evidence type="ECO:0000256" key="2">
    <source>
        <dbReference type="ARBA" id="ARBA00022679"/>
    </source>
</evidence>
<feature type="binding site" evidence="7">
    <location>
        <position position="399"/>
    </location>
    <ligand>
        <name>Mg(2+)</name>
        <dbReference type="ChEBI" id="CHEBI:18420"/>
    </ligand>
</feature>
<dbReference type="Proteomes" id="UP000223913">
    <property type="component" value="Unassembled WGS sequence"/>
</dbReference>
<dbReference type="SUPFAM" id="SSF140356">
    <property type="entry name" value="PPK N-terminal domain-like"/>
    <property type="match status" value="1"/>
</dbReference>
<dbReference type="InterPro" id="IPR025200">
    <property type="entry name" value="PPK_C_dom2"/>
</dbReference>
<dbReference type="Gene3D" id="3.30.870.10">
    <property type="entry name" value="Endonuclease Chain A"/>
    <property type="match status" value="2"/>
</dbReference>
<gene>
    <name evidence="10" type="primary">ppk1</name>
    <name evidence="7" type="synonym">ppk</name>
    <name evidence="10" type="ORF">CRP01_15215</name>
</gene>
<dbReference type="PIRSF" id="PIRSF015589">
    <property type="entry name" value="PP_kinase"/>
    <property type="match status" value="1"/>
</dbReference>
<proteinExistence type="inferred from homology"/>
<dbReference type="OrthoDB" id="9761456at2"/>
<comment type="catalytic activity">
    <reaction evidence="7 8">
        <text>[phosphate](n) + ATP = [phosphate](n+1) + ADP</text>
        <dbReference type="Rhea" id="RHEA:19573"/>
        <dbReference type="Rhea" id="RHEA-COMP:9859"/>
        <dbReference type="Rhea" id="RHEA-COMP:14280"/>
        <dbReference type="ChEBI" id="CHEBI:16838"/>
        <dbReference type="ChEBI" id="CHEBI:30616"/>
        <dbReference type="ChEBI" id="CHEBI:456216"/>
        <dbReference type="EC" id="2.7.4.1"/>
    </reaction>
</comment>
<keyword evidence="6 7" id="KW-0460">Magnesium</keyword>
<dbReference type="CDD" id="cd09167">
    <property type="entry name" value="PLDc_EcPPK1_C2_like"/>
    <property type="match status" value="1"/>
</dbReference>
<dbReference type="RefSeq" id="WP_099150908.1">
    <property type="nucleotide sequence ID" value="NZ_PDUD01000020.1"/>
</dbReference>
<dbReference type="InterPro" id="IPR024953">
    <property type="entry name" value="PP_kinase_middle"/>
</dbReference>